<keyword evidence="7" id="KW-1185">Reference proteome</keyword>
<comment type="caution">
    <text evidence="6">The sequence shown here is derived from an EMBL/GenBank/DDBJ whole genome shotgun (WGS) entry which is preliminary data.</text>
</comment>
<dbReference type="EMBL" id="VIKR01000006">
    <property type="protein sequence ID" value="TQV71649.1"/>
    <property type="molecule type" value="Genomic_DNA"/>
</dbReference>
<dbReference type="Proteomes" id="UP000317839">
    <property type="component" value="Unassembled WGS sequence"/>
</dbReference>
<evidence type="ECO:0000256" key="1">
    <source>
        <dbReference type="ARBA" id="ARBA00004496"/>
    </source>
</evidence>
<dbReference type="OrthoDB" id="239260at2"/>
<evidence type="ECO:0000313" key="6">
    <source>
        <dbReference type="EMBL" id="TQV71649.1"/>
    </source>
</evidence>
<reference evidence="6 7" key="1">
    <citation type="submission" date="2019-06" db="EMBL/GenBank/DDBJ databases">
        <title>Draft genome of Aliikangiella marina GYP-15.</title>
        <authorList>
            <person name="Wang G."/>
        </authorList>
    </citation>
    <scope>NUCLEOTIDE SEQUENCE [LARGE SCALE GENOMIC DNA]</scope>
    <source>
        <strain evidence="6 7">GYP-15</strain>
    </source>
</reference>
<dbReference type="Pfam" id="PF00582">
    <property type="entry name" value="Usp"/>
    <property type="match status" value="2"/>
</dbReference>
<comment type="subcellular location">
    <subcellularLocation>
        <location evidence="1">Cytoplasm</location>
    </subcellularLocation>
</comment>
<accession>A0A545T369</accession>
<evidence type="ECO:0000256" key="3">
    <source>
        <dbReference type="ARBA" id="ARBA00022490"/>
    </source>
</evidence>
<feature type="domain" description="UspA" evidence="5">
    <location>
        <begin position="6"/>
        <end position="147"/>
    </location>
</feature>
<gene>
    <name evidence="6" type="primary">uspE</name>
    <name evidence="6" type="ORF">FLL45_21095</name>
</gene>
<comment type="similarity">
    <text evidence="2">Belongs to the universal stress protein A family.</text>
</comment>
<proteinExistence type="inferred from homology"/>
<name>A0A545T369_9GAMM</name>
<dbReference type="NCBIfam" id="NF008380">
    <property type="entry name" value="PRK11175.1"/>
    <property type="match status" value="1"/>
</dbReference>
<dbReference type="SUPFAM" id="SSF52402">
    <property type="entry name" value="Adenine nucleotide alpha hydrolases-like"/>
    <property type="match status" value="2"/>
</dbReference>
<dbReference type="InterPro" id="IPR006016">
    <property type="entry name" value="UspA"/>
</dbReference>
<dbReference type="Gene3D" id="3.40.50.12370">
    <property type="match status" value="1"/>
</dbReference>
<organism evidence="6 7">
    <name type="scientific">Aliikangiella marina</name>
    <dbReference type="NCBI Taxonomy" id="1712262"/>
    <lineage>
        <taxon>Bacteria</taxon>
        <taxon>Pseudomonadati</taxon>
        <taxon>Pseudomonadota</taxon>
        <taxon>Gammaproteobacteria</taxon>
        <taxon>Oceanospirillales</taxon>
        <taxon>Pleioneaceae</taxon>
        <taxon>Aliikangiella</taxon>
    </lineage>
</organism>
<dbReference type="GO" id="GO:0005737">
    <property type="term" value="C:cytoplasm"/>
    <property type="evidence" value="ECO:0007669"/>
    <property type="project" value="UniProtKB-SubCell"/>
</dbReference>
<feature type="domain" description="UspA" evidence="5">
    <location>
        <begin position="180"/>
        <end position="300"/>
    </location>
</feature>
<protein>
    <submittedName>
        <fullName evidence="6">Universal stress protein UspE</fullName>
    </submittedName>
</protein>
<dbReference type="PANTHER" id="PTHR47892">
    <property type="entry name" value="UNIVERSAL STRESS PROTEIN E"/>
    <property type="match status" value="1"/>
</dbReference>
<keyword evidence="3" id="KW-0963">Cytoplasm</keyword>
<comment type="function">
    <text evidence="4">Required for resistance to DNA-damaging agents.</text>
</comment>
<sequence length="306" mass="34070">MMKFPQHILVIVGGKRNEHIALNRAIQLAQFYDIKLHLLSCVYDPGTDLSPLISQEHRKTLKQEMMDNRLAYLEQLKKPVEAKGIQVTTQVIWHRKIQKAVMRACSEVNPDLVIKRISDKAPSLNPFTMPVDWQLLRKCPAPLLLVKDLDWKIPSPVLAAVDAAAETAQETSFNHQIISYAKLLSRLTDDPTHVVTTHITPSLDNATTIPGFDLESLKNEVNDFNQQKLDALVADHNVSNDCLHIIEGLAEDRIPQLAQQIGAQIVVMGTVCRAGLTGAFMGNTAERVLTQLQCEVLALKPPKSDA</sequence>
<evidence type="ECO:0000313" key="7">
    <source>
        <dbReference type="Proteomes" id="UP000317839"/>
    </source>
</evidence>
<evidence type="ECO:0000259" key="5">
    <source>
        <dbReference type="Pfam" id="PF00582"/>
    </source>
</evidence>
<dbReference type="AlphaFoldDB" id="A0A545T369"/>
<evidence type="ECO:0000256" key="2">
    <source>
        <dbReference type="ARBA" id="ARBA00008791"/>
    </source>
</evidence>
<dbReference type="PANTHER" id="PTHR47892:SF1">
    <property type="entry name" value="UNIVERSAL STRESS PROTEIN E"/>
    <property type="match status" value="1"/>
</dbReference>
<evidence type="ECO:0000256" key="4">
    <source>
        <dbReference type="ARBA" id="ARBA00037131"/>
    </source>
</evidence>